<feature type="domain" description="Disease resistance R13L4/SHOC-2-like LRR" evidence="3">
    <location>
        <begin position="43"/>
        <end position="141"/>
    </location>
</feature>
<evidence type="ECO:0000313" key="4">
    <source>
        <dbReference type="EMBL" id="TVU18103.1"/>
    </source>
</evidence>
<reference evidence="4 5" key="1">
    <citation type="journal article" date="2019" name="Sci. Rep.">
        <title>A high-quality genome of Eragrostis curvula grass provides insights into Poaceae evolution and supports new strategies to enhance forage quality.</title>
        <authorList>
            <person name="Carballo J."/>
            <person name="Santos B.A.C.M."/>
            <person name="Zappacosta D."/>
            <person name="Garbus I."/>
            <person name="Selva J.P."/>
            <person name="Gallo C.A."/>
            <person name="Diaz A."/>
            <person name="Albertini E."/>
            <person name="Caccamo M."/>
            <person name="Echenique V."/>
        </authorList>
    </citation>
    <scope>NUCLEOTIDE SEQUENCE [LARGE SCALE GENOMIC DNA]</scope>
    <source>
        <strain evidence="5">cv. Victoria</strain>
        <tissue evidence="4">Leaf</tissue>
    </source>
</reference>
<dbReference type="InterPro" id="IPR032675">
    <property type="entry name" value="LRR_dom_sf"/>
</dbReference>
<keyword evidence="5" id="KW-1185">Reference proteome</keyword>
<evidence type="ECO:0000313" key="5">
    <source>
        <dbReference type="Proteomes" id="UP000324897"/>
    </source>
</evidence>
<feature type="region of interest" description="Disordered" evidence="2">
    <location>
        <begin position="455"/>
        <end position="476"/>
    </location>
</feature>
<dbReference type="Proteomes" id="UP000324897">
    <property type="component" value="Chromosome 7"/>
</dbReference>
<feature type="region of interest" description="Disordered" evidence="2">
    <location>
        <begin position="1"/>
        <end position="20"/>
    </location>
</feature>
<dbReference type="PANTHER" id="PTHR15140">
    <property type="entry name" value="TUBULIN-SPECIFIC CHAPERONE E"/>
    <property type="match status" value="1"/>
</dbReference>
<dbReference type="SUPFAM" id="SSF52058">
    <property type="entry name" value="L domain-like"/>
    <property type="match status" value="1"/>
</dbReference>
<keyword evidence="1" id="KW-0677">Repeat</keyword>
<evidence type="ECO:0000259" key="3">
    <source>
        <dbReference type="Pfam" id="PF23598"/>
    </source>
</evidence>
<feature type="compositionally biased region" description="Basic and acidic residues" evidence="2">
    <location>
        <begin position="455"/>
        <end position="467"/>
    </location>
</feature>
<accession>A0A5J9U332</accession>
<gene>
    <name evidence="4" type="ORF">EJB05_34175</name>
</gene>
<dbReference type="PANTHER" id="PTHR15140:SF37">
    <property type="entry name" value="UBIQUITIN-LIKE DOMAIN-CONTAINING PROTEIN"/>
    <property type="match status" value="1"/>
</dbReference>
<evidence type="ECO:0000256" key="2">
    <source>
        <dbReference type="SAM" id="MobiDB-lite"/>
    </source>
</evidence>
<comment type="caution">
    <text evidence="4">The sequence shown here is derived from an EMBL/GenBank/DDBJ whole genome shotgun (WGS) entry which is preliminary data.</text>
</comment>
<name>A0A5J9U332_9POAL</name>
<dbReference type="AlphaFoldDB" id="A0A5J9U332"/>
<dbReference type="EMBL" id="RWGY01000029">
    <property type="protein sequence ID" value="TVU18103.1"/>
    <property type="molecule type" value="Genomic_DNA"/>
</dbReference>
<dbReference type="Gramene" id="TVU18103">
    <property type="protein sequence ID" value="TVU18103"/>
    <property type="gene ID" value="EJB05_34175"/>
</dbReference>
<organism evidence="4 5">
    <name type="scientific">Eragrostis curvula</name>
    <name type="common">weeping love grass</name>
    <dbReference type="NCBI Taxonomy" id="38414"/>
    <lineage>
        <taxon>Eukaryota</taxon>
        <taxon>Viridiplantae</taxon>
        <taxon>Streptophyta</taxon>
        <taxon>Embryophyta</taxon>
        <taxon>Tracheophyta</taxon>
        <taxon>Spermatophyta</taxon>
        <taxon>Magnoliopsida</taxon>
        <taxon>Liliopsida</taxon>
        <taxon>Poales</taxon>
        <taxon>Poaceae</taxon>
        <taxon>PACMAD clade</taxon>
        <taxon>Chloridoideae</taxon>
        <taxon>Eragrostideae</taxon>
        <taxon>Eragrostidinae</taxon>
        <taxon>Eragrostis</taxon>
    </lineage>
</organism>
<dbReference type="Pfam" id="PF23598">
    <property type="entry name" value="LRR_14"/>
    <property type="match status" value="1"/>
</dbReference>
<dbReference type="InterPro" id="IPR055414">
    <property type="entry name" value="LRR_R13L4/SHOC2-like"/>
</dbReference>
<protein>
    <recommendedName>
        <fullName evidence="3">Disease resistance R13L4/SHOC-2-like LRR domain-containing protein</fullName>
    </recommendedName>
</protein>
<evidence type="ECO:0000256" key="1">
    <source>
        <dbReference type="ARBA" id="ARBA00022737"/>
    </source>
</evidence>
<dbReference type="Gene3D" id="3.80.10.10">
    <property type="entry name" value="Ribonuclease Inhibitor"/>
    <property type="match status" value="2"/>
</dbReference>
<feature type="non-terminal residue" evidence="4">
    <location>
        <position position="1"/>
    </location>
</feature>
<proteinExistence type="predicted"/>
<dbReference type="OrthoDB" id="669038at2759"/>
<sequence>MESASLIEAPAAAGDSGGGDWKNRRWKTVVPTLNRGSNDSPVSLLKVLHLEACHSFGEKYQHHLEDICSKMLLLKYLSLRGTNITHLPSEINNLHELEILDIRQTKVPEWATVNLLLLKLKRLLAGHIFPSPKQDSHLKNLLRTISDIHEYIHSRSITLCTTEHQGIPSSEESRKAVGSSLRHHPKLLESLSISRTTQRVDLLQLFSRGSDNSKLVKVTLSSTSLNQENLKILAKLPMLQCVRFRYIACAESVLTFKKDEFTNLKYLLVEGSNLEGIILENDGVARELKKMALSSTNIAYIYGVDGLLKLEELELNNNGCGRLLSSFDNAQKIAKLTLRGTFLEPVDLHILSKKPNIQYLKLLDGSCDVSCSQIALKKDEFPKLNLIIVDCFAITKIVFTRGYVPKLEKIVWSSFTSLSGIDKLPRLKDLEFKGHLVPDELKEATEKNKNKLSFKHIEPEIQDQAREQEDDDNDARFSSCWKIKI</sequence>